<dbReference type="PANTHER" id="PTHR43213:SF5">
    <property type="entry name" value="BIFUNCTIONAL DTTP_UTP PYROPHOSPHATASE_METHYLTRANSFERASE PROTEIN-RELATED"/>
    <property type="match status" value="1"/>
</dbReference>
<comment type="cofactor">
    <cofactor evidence="1 3">
        <name>a divalent metal cation</name>
        <dbReference type="ChEBI" id="CHEBI:60240"/>
    </cofactor>
</comment>
<feature type="site" description="Important for substrate specificity" evidence="3">
    <location>
        <position position="156"/>
    </location>
</feature>
<feature type="active site" description="Proton acceptor" evidence="3">
    <location>
        <position position="71"/>
    </location>
</feature>
<dbReference type="RefSeq" id="WP_092589447.1">
    <property type="nucleotide sequence ID" value="NZ_FMWL01000002.1"/>
</dbReference>
<evidence type="ECO:0000256" key="2">
    <source>
        <dbReference type="ARBA" id="ARBA00022801"/>
    </source>
</evidence>
<reference evidence="4 5" key="1">
    <citation type="submission" date="2016-10" db="EMBL/GenBank/DDBJ databases">
        <authorList>
            <person name="de Groot N.N."/>
        </authorList>
    </citation>
    <scope>NUCLEOTIDE SEQUENCE [LARGE SCALE GENOMIC DNA]</scope>
    <source>
        <strain evidence="4 5">DSM 2784</strain>
    </source>
</reference>
<dbReference type="EC" id="3.6.1.9" evidence="3"/>
<comment type="catalytic activity">
    <reaction evidence="3">
        <text>UTP + H2O = UMP + diphosphate + H(+)</text>
        <dbReference type="Rhea" id="RHEA:29395"/>
        <dbReference type="ChEBI" id="CHEBI:15377"/>
        <dbReference type="ChEBI" id="CHEBI:15378"/>
        <dbReference type="ChEBI" id="CHEBI:33019"/>
        <dbReference type="ChEBI" id="CHEBI:46398"/>
        <dbReference type="ChEBI" id="CHEBI:57865"/>
        <dbReference type="EC" id="3.6.1.9"/>
    </reaction>
</comment>
<dbReference type="GO" id="GO:0005737">
    <property type="term" value="C:cytoplasm"/>
    <property type="evidence" value="ECO:0007669"/>
    <property type="project" value="UniProtKB-SubCell"/>
</dbReference>
<dbReference type="Gene3D" id="3.90.950.10">
    <property type="match status" value="1"/>
</dbReference>
<evidence type="ECO:0000313" key="5">
    <source>
        <dbReference type="Proteomes" id="UP000199208"/>
    </source>
</evidence>
<accession>A0A1G5RSY4</accession>
<feature type="site" description="Important for substrate specificity" evidence="3">
    <location>
        <position position="12"/>
    </location>
</feature>
<protein>
    <recommendedName>
        <fullName evidence="3">dTTP/UTP pyrophosphatase</fullName>
        <shortName evidence="3">dTTPase/UTPase</shortName>
        <ecNumber evidence="3">3.6.1.9</ecNumber>
    </recommendedName>
    <alternativeName>
        <fullName evidence="3">Nucleoside triphosphate pyrophosphatase</fullName>
    </alternativeName>
    <alternativeName>
        <fullName evidence="3">Nucleotide pyrophosphatase</fullName>
        <shortName evidence="3">Nucleotide PPase</shortName>
    </alternativeName>
</protein>
<dbReference type="InterPro" id="IPR029001">
    <property type="entry name" value="ITPase-like_fam"/>
</dbReference>
<sequence>MRKLLLASESPRRRELIGLLGRDVTCTSVSLVEPMDDLETPEEIVMALSFEKAWKAAQDPKWEDYVIIGSDTIVCLEGKKLGKPENETEAHKMLMLLSGRKHQVYTGLCILCPALNLKLVDYSVTNVEMGPYSAQRALSYVQTGEVFGKAGAYAIQGLGATLVKAIDGDFFTVVGLPVYLLGQLLEQHSL</sequence>
<comment type="subcellular location">
    <subcellularLocation>
        <location evidence="3">Cytoplasm</location>
    </subcellularLocation>
</comment>
<keyword evidence="3" id="KW-0963">Cytoplasm</keyword>
<dbReference type="SUPFAM" id="SSF52972">
    <property type="entry name" value="ITPase-like"/>
    <property type="match status" value="1"/>
</dbReference>
<evidence type="ECO:0000256" key="1">
    <source>
        <dbReference type="ARBA" id="ARBA00001968"/>
    </source>
</evidence>
<dbReference type="OrthoDB" id="9807767at2"/>
<evidence type="ECO:0000313" key="4">
    <source>
        <dbReference type="EMBL" id="SCZ77214.1"/>
    </source>
</evidence>
<dbReference type="GO" id="GO:0036221">
    <property type="term" value="F:UTP diphosphatase activity"/>
    <property type="evidence" value="ECO:0007669"/>
    <property type="project" value="RHEA"/>
</dbReference>
<dbReference type="STRING" id="1120920.SAMN03080599_00661"/>
<proteinExistence type="inferred from homology"/>
<dbReference type="NCBIfam" id="TIGR00172">
    <property type="entry name" value="maf"/>
    <property type="match status" value="1"/>
</dbReference>
<dbReference type="EMBL" id="FMWL01000002">
    <property type="protein sequence ID" value="SCZ77214.1"/>
    <property type="molecule type" value="Genomic_DNA"/>
</dbReference>
<dbReference type="InterPro" id="IPR003697">
    <property type="entry name" value="Maf-like"/>
</dbReference>
<organism evidence="4 5">
    <name type="scientific">Acidaminobacter hydrogenoformans DSM 2784</name>
    <dbReference type="NCBI Taxonomy" id="1120920"/>
    <lineage>
        <taxon>Bacteria</taxon>
        <taxon>Bacillati</taxon>
        <taxon>Bacillota</taxon>
        <taxon>Clostridia</taxon>
        <taxon>Peptostreptococcales</taxon>
        <taxon>Acidaminobacteraceae</taxon>
        <taxon>Acidaminobacter</taxon>
    </lineage>
</organism>
<dbReference type="HAMAP" id="MF_00528">
    <property type="entry name" value="Maf"/>
    <property type="match status" value="1"/>
</dbReference>
<dbReference type="Proteomes" id="UP000199208">
    <property type="component" value="Unassembled WGS sequence"/>
</dbReference>
<dbReference type="CDD" id="cd00555">
    <property type="entry name" value="Maf"/>
    <property type="match status" value="1"/>
</dbReference>
<gene>
    <name evidence="4" type="ORF">SAMN03080599_00661</name>
</gene>
<dbReference type="Pfam" id="PF02545">
    <property type="entry name" value="Maf"/>
    <property type="match status" value="1"/>
</dbReference>
<keyword evidence="5" id="KW-1185">Reference proteome</keyword>
<name>A0A1G5RSY4_9FIRM</name>
<dbReference type="GO" id="GO:0009117">
    <property type="term" value="P:nucleotide metabolic process"/>
    <property type="evidence" value="ECO:0007669"/>
    <property type="project" value="UniProtKB-KW"/>
</dbReference>
<dbReference type="GO" id="GO:0036218">
    <property type="term" value="F:dTTP diphosphatase activity"/>
    <property type="evidence" value="ECO:0007669"/>
    <property type="project" value="RHEA"/>
</dbReference>
<dbReference type="PIRSF" id="PIRSF006305">
    <property type="entry name" value="Maf"/>
    <property type="match status" value="1"/>
</dbReference>
<keyword evidence="3" id="KW-0546">Nucleotide metabolism</keyword>
<evidence type="ECO:0000256" key="3">
    <source>
        <dbReference type="HAMAP-Rule" id="MF_00528"/>
    </source>
</evidence>
<dbReference type="PANTHER" id="PTHR43213">
    <property type="entry name" value="BIFUNCTIONAL DTTP/UTP PYROPHOSPHATASE/METHYLTRANSFERASE PROTEIN-RELATED"/>
    <property type="match status" value="1"/>
</dbReference>
<comment type="caution">
    <text evidence="3">Lacks conserved residue(s) required for the propagation of feature annotation.</text>
</comment>
<dbReference type="AlphaFoldDB" id="A0A1G5RSY4"/>
<comment type="function">
    <text evidence="3">Nucleoside triphosphate pyrophosphatase that hydrolyzes dTTP and UTP. May have a dual role in cell division arrest and in preventing the incorporation of modified nucleotides into cellular nucleic acids.</text>
</comment>
<comment type="similarity">
    <text evidence="3">Belongs to the Maf family. YhdE subfamily.</text>
</comment>
<feature type="site" description="Important for substrate specificity" evidence="3">
    <location>
        <position position="72"/>
    </location>
</feature>
<keyword evidence="2 3" id="KW-0378">Hydrolase</keyword>
<comment type="catalytic activity">
    <reaction evidence="3">
        <text>dTTP + H2O = dTMP + diphosphate + H(+)</text>
        <dbReference type="Rhea" id="RHEA:28534"/>
        <dbReference type="ChEBI" id="CHEBI:15377"/>
        <dbReference type="ChEBI" id="CHEBI:15378"/>
        <dbReference type="ChEBI" id="CHEBI:33019"/>
        <dbReference type="ChEBI" id="CHEBI:37568"/>
        <dbReference type="ChEBI" id="CHEBI:63528"/>
        <dbReference type="EC" id="3.6.1.9"/>
    </reaction>
</comment>